<dbReference type="Proteomes" id="UP000685013">
    <property type="component" value="Chromosome 13"/>
</dbReference>
<keyword evidence="2" id="KW-1185">Reference proteome</keyword>
<reference evidence="1 2" key="1">
    <citation type="journal article" date="2021" name="Hortic Res">
        <title>The domestication of Cucurbita argyrosperma as revealed by the genome of its wild relative.</title>
        <authorList>
            <person name="Barrera-Redondo J."/>
            <person name="Sanchez-de la Vega G."/>
            <person name="Aguirre-Liguori J.A."/>
            <person name="Castellanos-Morales G."/>
            <person name="Gutierrez-Guerrero Y.T."/>
            <person name="Aguirre-Dugua X."/>
            <person name="Aguirre-Planter E."/>
            <person name="Tenaillon M.I."/>
            <person name="Lira-Saade R."/>
            <person name="Eguiarte L.E."/>
        </authorList>
    </citation>
    <scope>NUCLEOTIDE SEQUENCE [LARGE SCALE GENOMIC DNA]</scope>
    <source>
        <strain evidence="1">JBR-2021</strain>
    </source>
</reference>
<sequence>MWLRCKLYDWDCYWHGAWALEMSSVDSKVVVDLIADADTRFHPHGNLIEDVRAIMRRFSIPHRWKYSLDG</sequence>
<accession>A0AAV6MMK8</accession>
<feature type="non-terminal residue" evidence="1">
    <location>
        <position position="1"/>
    </location>
</feature>
<protein>
    <submittedName>
        <fullName evidence="1">Uncharacterized protein</fullName>
    </submittedName>
</protein>
<name>A0AAV6MMK8_9ROSI</name>
<evidence type="ECO:0000313" key="1">
    <source>
        <dbReference type="EMBL" id="KAG6583621.1"/>
    </source>
</evidence>
<gene>
    <name evidence="1" type="ORF">SDJN03_19553</name>
</gene>
<evidence type="ECO:0000313" key="2">
    <source>
        <dbReference type="Proteomes" id="UP000685013"/>
    </source>
</evidence>
<organism evidence="1 2">
    <name type="scientific">Cucurbita argyrosperma subsp. sororia</name>
    <dbReference type="NCBI Taxonomy" id="37648"/>
    <lineage>
        <taxon>Eukaryota</taxon>
        <taxon>Viridiplantae</taxon>
        <taxon>Streptophyta</taxon>
        <taxon>Embryophyta</taxon>
        <taxon>Tracheophyta</taxon>
        <taxon>Spermatophyta</taxon>
        <taxon>Magnoliopsida</taxon>
        <taxon>eudicotyledons</taxon>
        <taxon>Gunneridae</taxon>
        <taxon>Pentapetalae</taxon>
        <taxon>rosids</taxon>
        <taxon>fabids</taxon>
        <taxon>Cucurbitales</taxon>
        <taxon>Cucurbitaceae</taxon>
        <taxon>Cucurbiteae</taxon>
        <taxon>Cucurbita</taxon>
    </lineage>
</organism>
<dbReference type="EMBL" id="JAGKQH010000013">
    <property type="protein sequence ID" value="KAG6583621.1"/>
    <property type="molecule type" value="Genomic_DNA"/>
</dbReference>
<proteinExistence type="predicted"/>
<dbReference type="AlphaFoldDB" id="A0AAV6MMK8"/>
<comment type="caution">
    <text evidence="1">The sequence shown here is derived from an EMBL/GenBank/DDBJ whole genome shotgun (WGS) entry which is preliminary data.</text>
</comment>